<name>A0A9D4A9N4_9ROSI</name>
<keyword evidence="2" id="KW-1185">Reference proteome</keyword>
<protein>
    <submittedName>
        <fullName evidence="1">Uncharacterized protein</fullName>
    </submittedName>
</protein>
<organism evidence="1 2">
    <name type="scientific">Gossypium stocksii</name>
    <dbReference type="NCBI Taxonomy" id="47602"/>
    <lineage>
        <taxon>Eukaryota</taxon>
        <taxon>Viridiplantae</taxon>
        <taxon>Streptophyta</taxon>
        <taxon>Embryophyta</taxon>
        <taxon>Tracheophyta</taxon>
        <taxon>Spermatophyta</taxon>
        <taxon>Magnoliopsida</taxon>
        <taxon>eudicotyledons</taxon>
        <taxon>Gunneridae</taxon>
        <taxon>Pentapetalae</taxon>
        <taxon>rosids</taxon>
        <taxon>malvids</taxon>
        <taxon>Malvales</taxon>
        <taxon>Malvaceae</taxon>
        <taxon>Malvoideae</taxon>
        <taxon>Gossypium</taxon>
    </lineage>
</organism>
<dbReference type="AlphaFoldDB" id="A0A9D4A9N4"/>
<proteinExistence type="predicted"/>
<gene>
    <name evidence="1" type="ORF">J1N35_014367</name>
</gene>
<comment type="caution">
    <text evidence="1">The sequence shown here is derived from an EMBL/GenBank/DDBJ whole genome shotgun (WGS) entry which is preliminary data.</text>
</comment>
<accession>A0A9D4A9N4</accession>
<reference evidence="1 2" key="1">
    <citation type="journal article" date="2021" name="Plant Biotechnol. J.">
        <title>Multi-omics assisted identification of the key and species-specific regulatory components of drought-tolerant mechanisms in Gossypium stocksii.</title>
        <authorList>
            <person name="Yu D."/>
            <person name="Ke L."/>
            <person name="Zhang D."/>
            <person name="Wu Y."/>
            <person name="Sun Y."/>
            <person name="Mei J."/>
            <person name="Sun J."/>
            <person name="Sun Y."/>
        </authorList>
    </citation>
    <scope>NUCLEOTIDE SEQUENCE [LARGE SCALE GENOMIC DNA]</scope>
    <source>
        <strain evidence="2">cv. E1</strain>
        <tissue evidence="1">Leaf</tissue>
    </source>
</reference>
<dbReference type="Proteomes" id="UP000828251">
    <property type="component" value="Unassembled WGS sequence"/>
</dbReference>
<dbReference type="EMBL" id="JAIQCV010000005">
    <property type="protein sequence ID" value="KAH1097446.1"/>
    <property type="molecule type" value="Genomic_DNA"/>
</dbReference>
<evidence type="ECO:0000313" key="2">
    <source>
        <dbReference type="Proteomes" id="UP000828251"/>
    </source>
</evidence>
<evidence type="ECO:0000313" key="1">
    <source>
        <dbReference type="EMBL" id="KAH1097446.1"/>
    </source>
</evidence>
<sequence length="118" mass="13314">MGVVDGYALDSSLVQFLADVVVTPVKAVVAPARVVVVGVGRMTHLDRIKNVEVFVSPTEEVFESHKAMGIGNEISSQTVPCGKRKHIRVRIHIRARIHTWHNLKRLWCGCHRLRRWAL</sequence>